<comment type="function">
    <text evidence="8">F(1)F(0) ATP synthase produces ATP from ADP in the presence of a proton or sodium gradient. F-type ATPases consist of two structural domains, F(1) containing the extramembraneous catalytic core and F(0) containing the membrane proton channel, linked together by a central stalk and a peripheral stalk. During catalysis, ATP synthesis in the catalytic domain of F(1) is coupled via a rotary mechanism of the central stalk subunits to proton translocation.</text>
</comment>
<evidence type="ECO:0000256" key="3">
    <source>
        <dbReference type="ARBA" id="ARBA00022781"/>
    </source>
</evidence>
<dbReference type="NCBIfam" id="NF004403">
    <property type="entry name" value="PRK05758.2-4"/>
    <property type="match status" value="1"/>
</dbReference>
<keyword evidence="2 8" id="KW-0813">Transport</keyword>
<dbReference type="RefSeq" id="WP_188528982.1">
    <property type="nucleotide sequence ID" value="NZ_BMGR01000002.1"/>
</dbReference>
<organism evidence="9 10">
    <name type="scientific">Paenibacillus abyssi</name>
    <dbReference type="NCBI Taxonomy" id="1340531"/>
    <lineage>
        <taxon>Bacteria</taxon>
        <taxon>Bacillati</taxon>
        <taxon>Bacillota</taxon>
        <taxon>Bacilli</taxon>
        <taxon>Bacillales</taxon>
        <taxon>Paenibacillaceae</taxon>
        <taxon>Paenibacillus</taxon>
    </lineage>
</organism>
<dbReference type="PANTHER" id="PTHR11910">
    <property type="entry name" value="ATP SYNTHASE DELTA CHAIN"/>
    <property type="match status" value="1"/>
</dbReference>
<evidence type="ECO:0000256" key="2">
    <source>
        <dbReference type="ARBA" id="ARBA00022448"/>
    </source>
</evidence>
<keyword evidence="3 8" id="KW-0375">Hydrogen ion transport</keyword>
<gene>
    <name evidence="8 9" type="primary">atpH</name>
    <name evidence="9" type="ORF">GCM10010916_06540</name>
</gene>
<keyword evidence="5 8" id="KW-0472">Membrane</keyword>
<dbReference type="Pfam" id="PF00213">
    <property type="entry name" value="OSCP"/>
    <property type="match status" value="1"/>
</dbReference>
<reference evidence="9" key="2">
    <citation type="submission" date="2020-09" db="EMBL/GenBank/DDBJ databases">
        <authorList>
            <person name="Sun Q."/>
            <person name="Zhou Y."/>
        </authorList>
    </citation>
    <scope>NUCLEOTIDE SEQUENCE</scope>
    <source>
        <strain evidence="9">CGMCC 1.12987</strain>
    </source>
</reference>
<dbReference type="EMBL" id="BMGR01000002">
    <property type="protein sequence ID" value="GGF91895.1"/>
    <property type="molecule type" value="Genomic_DNA"/>
</dbReference>
<dbReference type="SUPFAM" id="SSF47928">
    <property type="entry name" value="N-terminal domain of the delta subunit of the F1F0-ATP synthase"/>
    <property type="match status" value="1"/>
</dbReference>
<evidence type="ECO:0000256" key="1">
    <source>
        <dbReference type="ARBA" id="ARBA00004370"/>
    </source>
</evidence>
<dbReference type="GO" id="GO:0005886">
    <property type="term" value="C:plasma membrane"/>
    <property type="evidence" value="ECO:0007669"/>
    <property type="project" value="UniProtKB-SubCell"/>
</dbReference>
<dbReference type="HAMAP" id="MF_01416">
    <property type="entry name" value="ATP_synth_delta_bact"/>
    <property type="match status" value="1"/>
</dbReference>
<dbReference type="PROSITE" id="PS00389">
    <property type="entry name" value="ATPASE_DELTA"/>
    <property type="match status" value="1"/>
</dbReference>
<keyword evidence="8" id="KW-1003">Cell membrane</keyword>
<dbReference type="GO" id="GO:0046933">
    <property type="term" value="F:proton-transporting ATP synthase activity, rotational mechanism"/>
    <property type="evidence" value="ECO:0007669"/>
    <property type="project" value="UniProtKB-UniRule"/>
</dbReference>
<dbReference type="NCBIfam" id="TIGR01145">
    <property type="entry name" value="ATP_synt_delta"/>
    <property type="match status" value="1"/>
</dbReference>
<protein>
    <recommendedName>
        <fullName evidence="8">ATP synthase subunit delta</fullName>
    </recommendedName>
    <alternativeName>
        <fullName evidence="8">ATP synthase F(1) sector subunit delta</fullName>
    </alternativeName>
    <alternativeName>
        <fullName evidence="8">F-type ATPase subunit delta</fullName>
        <shortName evidence="8">F-ATPase subunit delta</shortName>
    </alternativeName>
</protein>
<evidence type="ECO:0000256" key="7">
    <source>
        <dbReference type="ARBA" id="ARBA00023310"/>
    </source>
</evidence>
<evidence type="ECO:0000313" key="10">
    <source>
        <dbReference type="Proteomes" id="UP000644756"/>
    </source>
</evidence>
<proteinExistence type="inferred from homology"/>
<dbReference type="InterPro" id="IPR020781">
    <property type="entry name" value="ATPase_OSCP/d_CS"/>
</dbReference>
<evidence type="ECO:0000256" key="5">
    <source>
        <dbReference type="ARBA" id="ARBA00023136"/>
    </source>
</evidence>
<keyword evidence="7 8" id="KW-0066">ATP synthesis</keyword>
<evidence type="ECO:0000313" key="9">
    <source>
        <dbReference type="EMBL" id="GGF91895.1"/>
    </source>
</evidence>
<dbReference type="AlphaFoldDB" id="A0A917FNM3"/>
<dbReference type="Proteomes" id="UP000644756">
    <property type="component" value="Unassembled WGS sequence"/>
</dbReference>
<evidence type="ECO:0000256" key="8">
    <source>
        <dbReference type="HAMAP-Rule" id="MF_01416"/>
    </source>
</evidence>
<reference evidence="9" key="1">
    <citation type="journal article" date="2014" name="Int. J. Syst. Evol. Microbiol.">
        <title>Complete genome sequence of Corynebacterium casei LMG S-19264T (=DSM 44701T), isolated from a smear-ripened cheese.</title>
        <authorList>
            <consortium name="US DOE Joint Genome Institute (JGI-PGF)"/>
            <person name="Walter F."/>
            <person name="Albersmeier A."/>
            <person name="Kalinowski J."/>
            <person name="Ruckert C."/>
        </authorList>
    </citation>
    <scope>NUCLEOTIDE SEQUENCE</scope>
    <source>
        <strain evidence="9">CGMCC 1.12987</strain>
    </source>
</reference>
<evidence type="ECO:0000256" key="6">
    <source>
        <dbReference type="ARBA" id="ARBA00023196"/>
    </source>
</evidence>
<comment type="similarity">
    <text evidence="8">Belongs to the ATPase delta chain family.</text>
</comment>
<dbReference type="GO" id="GO:0045259">
    <property type="term" value="C:proton-transporting ATP synthase complex"/>
    <property type="evidence" value="ECO:0007669"/>
    <property type="project" value="UniProtKB-KW"/>
</dbReference>
<sequence length="182" mass="19974">MSRETLVAKRYAKALFELAQQNNVVSDVEDQLMLVVRALEGDADIVKFLVSPNISTDKKIDLVKQALSGKVSEMVIQTIELLISRGRNDIIGEVYSAYKKVAGEALGQADAIVYTAKQLPEDEMQKIGIRFGAMIGKKIRVEQIVEPALLGGIQVRIGDRLYDGSLSGKLARLEKSLKSQAL</sequence>
<keyword evidence="4 8" id="KW-0406">Ion transport</keyword>
<evidence type="ECO:0000256" key="4">
    <source>
        <dbReference type="ARBA" id="ARBA00023065"/>
    </source>
</evidence>
<name>A0A917FNM3_9BACL</name>
<comment type="subcellular location">
    <subcellularLocation>
        <location evidence="8">Cell membrane</location>
        <topology evidence="8">Peripheral membrane protein</topology>
    </subcellularLocation>
    <subcellularLocation>
        <location evidence="1">Membrane</location>
    </subcellularLocation>
</comment>
<keyword evidence="10" id="KW-1185">Reference proteome</keyword>
<comment type="function">
    <text evidence="8">This protein is part of the stalk that links CF(0) to CF(1). It either transmits conformational changes from CF(0) to CF(1) or is implicated in proton conduction.</text>
</comment>
<dbReference type="InterPro" id="IPR000711">
    <property type="entry name" value="ATPase_OSCP/dsu"/>
</dbReference>
<comment type="caution">
    <text evidence="9">The sequence shown here is derived from an EMBL/GenBank/DDBJ whole genome shotgun (WGS) entry which is preliminary data.</text>
</comment>
<dbReference type="Gene3D" id="1.10.520.20">
    <property type="entry name" value="N-terminal domain of the delta subunit of the F1F0-ATP synthase"/>
    <property type="match status" value="1"/>
</dbReference>
<dbReference type="InterPro" id="IPR026015">
    <property type="entry name" value="ATP_synth_OSCP/delta_N_sf"/>
</dbReference>
<accession>A0A917FNM3</accession>
<dbReference type="PRINTS" id="PR00125">
    <property type="entry name" value="ATPASEDELTA"/>
</dbReference>
<keyword evidence="6 8" id="KW-0139">CF(1)</keyword>